<keyword evidence="2" id="KW-0418">Kinase</keyword>
<evidence type="ECO:0000313" key="2">
    <source>
        <dbReference type="EMBL" id="KAK9702710.1"/>
    </source>
</evidence>
<protein>
    <submittedName>
        <fullName evidence="2">Ecdysteroid kinase-like family</fullName>
    </submittedName>
</protein>
<dbReference type="InterPro" id="IPR011009">
    <property type="entry name" value="Kinase-like_dom_sf"/>
</dbReference>
<proteinExistence type="predicted"/>
<gene>
    <name evidence="2" type="ORF">QE152_g29765</name>
</gene>
<dbReference type="PANTHER" id="PTHR11012">
    <property type="entry name" value="PROTEIN KINASE-LIKE DOMAIN-CONTAINING"/>
    <property type="match status" value="1"/>
</dbReference>
<keyword evidence="3" id="KW-1185">Reference proteome</keyword>
<dbReference type="SMART" id="SM00587">
    <property type="entry name" value="CHK"/>
    <property type="match status" value="1"/>
</dbReference>
<dbReference type="SUPFAM" id="SSF56112">
    <property type="entry name" value="Protein kinase-like (PK-like)"/>
    <property type="match status" value="1"/>
</dbReference>
<name>A0AAW1JGX3_POPJA</name>
<organism evidence="2 3">
    <name type="scientific">Popillia japonica</name>
    <name type="common">Japanese beetle</name>
    <dbReference type="NCBI Taxonomy" id="7064"/>
    <lineage>
        <taxon>Eukaryota</taxon>
        <taxon>Metazoa</taxon>
        <taxon>Ecdysozoa</taxon>
        <taxon>Arthropoda</taxon>
        <taxon>Hexapoda</taxon>
        <taxon>Insecta</taxon>
        <taxon>Pterygota</taxon>
        <taxon>Neoptera</taxon>
        <taxon>Endopterygota</taxon>
        <taxon>Coleoptera</taxon>
        <taxon>Polyphaga</taxon>
        <taxon>Scarabaeiformia</taxon>
        <taxon>Scarabaeidae</taxon>
        <taxon>Rutelinae</taxon>
        <taxon>Popillia</taxon>
    </lineage>
</organism>
<evidence type="ECO:0000259" key="1">
    <source>
        <dbReference type="SMART" id="SM00587"/>
    </source>
</evidence>
<dbReference type="InterPro" id="IPR015897">
    <property type="entry name" value="CHK_kinase-like"/>
</dbReference>
<keyword evidence="2" id="KW-0808">Transferase</keyword>
<reference evidence="2 3" key="1">
    <citation type="journal article" date="2024" name="BMC Genomics">
        <title>De novo assembly and annotation of Popillia japonica's genome with initial clues to its potential as an invasive pest.</title>
        <authorList>
            <person name="Cucini C."/>
            <person name="Boschi S."/>
            <person name="Funari R."/>
            <person name="Cardaioli E."/>
            <person name="Iannotti N."/>
            <person name="Marturano G."/>
            <person name="Paoli F."/>
            <person name="Bruttini M."/>
            <person name="Carapelli A."/>
            <person name="Frati F."/>
            <person name="Nardi F."/>
        </authorList>
    </citation>
    <scope>NUCLEOTIDE SEQUENCE [LARGE SCALE GENOMIC DNA]</scope>
    <source>
        <strain evidence="2">DMR45628</strain>
    </source>
</reference>
<dbReference type="Pfam" id="PF02958">
    <property type="entry name" value="EcKL"/>
    <property type="match status" value="1"/>
</dbReference>
<dbReference type="GO" id="GO:0016301">
    <property type="term" value="F:kinase activity"/>
    <property type="evidence" value="ECO:0007669"/>
    <property type="project" value="UniProtKB-KW"/>
</dbReference>
<dbReference type="AlphaFoldDB" id="A0AAW1JGX3"/>
<dbReference type="EMBL" id="JASPKY010000385">
    <property type="protein sequence ID" value="KAK9702710.1"/>
    <property type="molecule type" value="Genomic_DNA"/>
</dbReference>
<dbReference type="PANTHER" id="PTHR11012:SF55">
    <property type="entry name" value="BHLH DOMAIN-CONTAINING PROTEIN"/>
    <property type="match status" value="1"/>
</dbReference>
<accession>A0AAW1JGX3</accession>
<dbReference type="Proteomes" id="UP001458880">
    <property type="component" value="Unassembled WGS sequence"/>
</dbReference>
<comment type="caution">
    <text evidence="2">The sequence shown here is derived from an EMBL/GenBank/DDBJ whole genome shotgun (WGS) entry which is preliminary data.</text>
</comment>
<evidence type="ECO:0000313" key="3">
    <source>
        <dbReference type="Proteomes" id="UP001458880"/>
    </source>
</evidence>
<sequence>MEIQEFEHFIKPIIKNGDKFVSYECKRLLQPGENYGSIMLEVTIKLTNKDGKEESIHCVAKACPPVGFLWDIFNTKVTFKKEIELYNTIVPTLNDFGREHGIDKLIDFIAESKCARISLDPNSTEVDENALLLLENLKLEGYTTGDRFIGFDLESTQLLLRDLATMHSSMIAFRSAKPEFFEKKMLPYLDRHLLKEFPEDVQREAVNKVLTVLKTMPECVPYLSKVEDKILNMFVAINNPPKTNEIFTTITHNDFWVNNTMLKYVNGKPISNKIVDFQIIEHSSLANDLVFFLYSSVELSVLENDIENLLEYYYNHFISSLKKLGTDVTPYSYPAFLEECILVGKSIQWTHVVFMLSPIMTLKGKVKELADLEMTDLLVDETSLHDNYNKKLKFILLDSVKRGWF</sequence>
<feature type="domain" description="CHK kinase-like" evidence="1">
    <location>
        <begin position="132"/>
        <end position="323"/>
    </location>
</feature>
<dbReference type="InterPro" id="IPR004119">
    <property type="entry name" value="EcKL"/>
</dbReference>